<keyword evidence="1" id="KW-0812">Transmembrane</keyword>
<accession>A0A8J3QTQ4</accession>
<dbReference type="Proteomes" id="UP000642748">
    <property type="component" value="Unassembled WGS sequence"/>
</dbReference>
<name>A0A8J3QTQ4_9ACTN</name>
<keyword evidence="3" id="KW-1185">Reference proteome</keyword>
<sequence>MISHGSATARAALASTHGRIAAGVPRWAVWAAYAATLTVLPSCVWRIAAIPFHGPLLERTTTLARHHGPVLFTGAWYAVALSLVSETLAYLTVGLVSEWGETVPRWIPGLGGRRVPVRAAVIPAAFGATALTLIFPYTLVMVSLGRMVDGTRGIGLVVHGWQAVAFAIAYAPLAAWGPLLGIVTVSYYRRRRRAPRPDDATLTARPAADS</sequence>
<proteinExistence type="predicted"/>
<evidence type="ECO:0000256" key="1">
    <source>
        <dbReference type="SAM" id="Phobius"/>
    </source>
</evidence>
<feature type="transmembrane region" description="Helical" evidence="1">
    <location>
        <begin position="75"/>
        <end position="96"/>
    </location>
</feature>
<evidence type="ECO:0000313" key="2">
    <source>
        <dbReference type="EMBL" id="GIH16894.1"/>
    </source>
</evidence>
<keyword evidence="1" id="KW-0472">Membrane</keyword>
<protein>
    <submittedName>
        <fullName evidence="2">Uncharacterized protein</fullName>
    </submittedName>
</protein>
<dbReference type="RefSeq" id="WP_239133889.1">
    <property type="nucleotide sequence ID" value="NZ_BONZ01000048.1"/>
</dbReference>
<feature type="transmembrane region" description="Helical" evidence="1">
    <location>
        <begin position="27"/>
        <end position="48"/>
    </location>
</feature>
<dbReference type="AlphaFoldDB" id="A0A8J3QTQ4"/>
<gene>
    <name evidence="2" type="ORF">Raf01_50660</name>
</gene>
<comment type="caution">
    <text evidence="2">The sequence shown here is derived from an EMBL/GenBank/DDBJ whole genome shotgun (WGS) entry which is preliminary data.</text>
</comment>
<evidence type="ECO:0000313" key="3">
    <source>
        <dbReference type="Proteomes" id="UP000642748"/>
    </source>
</evidence>
<dbReference type="EMBL" id="BONZ01000048">
    <property type="protein sequence ID" value="GIH16894.1"/>
    <property type="molecule type" value="Genomic_DNA"/>
</dbReference>
<organism evidence="2 3">
    <name type="scientific">Rugosimonospora africana</name>
    <dbReference type="NCBI Taxonomy" id="556532"/>
    <lineage>
        <taxon>Bacteria</taxon>
        <taxon>Bacillati</taxon>
        <taxon>Actinomycetota</taxon>
        <taxon>Actinomycetes</taxon>
        <taxon>Micromonosporales</taxon>
        <taxon>Micromonosporaceae</taxon>
        <taxon>Rugosimonospora</taxon>
    </lineage>
</organism>
<feature type="transmembrane region" description="Helical" evidence="1">
    <location>
        <begin position="117"/>
        <end position="140"/>
    </location>
</feature>
<keyword evidence="1" id="KW-1133">Transmembrane helix</keyword>
<feature type="transmembrane region" description="Helical" evidence="1">
    <location>
        <begin position="160"/>
        <end position="188"/>
    </location>
</feature>
<reference evidence="2" key="1">
    <citation type="submission" date="2021-01" db="EMBL/GenBank/DDBJ databases">
        <title>Whole genome shotgun sequence of Rugosimonospora africana NBRC 104875.</title>
        <authorList>
            <person name="Komaki H."/>
            <person name="Tamura T."/>
        </authorList>
    </citation>
    <scope>NUCLEOTIDE SEQUENCE</scope>
    <source>
        <strain evidence="2">NBRC 104875</strain>
    </source>
</reference>